<dbReference type="AlphaFoldDB" id="A0A7L4CFR4"/>
<dbReference type="PROSITE" id="PS50089">
    <property type="entry name" value="ZF_RING_2"/>
    <property type="match status" value="1"/>
</dbReference>
<keyword evidence="7" id="KW-0805">Transcription regulation</keyword>
<evidence type="ECO:0000256" key="4">
    <source>
        <dbReference type="ARBA" id="ARBA00022723"/>
    </source>
</evidence>
<sequence>MAPESKWSCPICCNAGKSITFVQPCQHQFCLGCILRWAEGATTCPLCRTAMEKIKFSVRGADDYLEHFITPPTQPSVARIQAGTATGHLDNGCPHGPVASPPSPPQGPFLEEQGAARTEARATMGGLLPEVWAELFQHHQHLLYLALPWLRQQLQAIYEERWWLVTAAESPILQALCYHGLDEEAVLQWVQPGLEEHAAPLVRGLIHVILDQCSKEDRRQLRSHTAGEKDNGPVARPRPITSQPSMSQAALRRGPGRRPCASIPAEQQQPQEEPGQVAVAGPSTPTQGRGRSSGGSRHCLKRNGPVPQDPAQPCKRPPRR</sequence>
<keyword evidence="12" id="KW-0436">Ligase</keyword>
<keyword evidence="5 9" id="KW-0863">Zinc-finger</keyword>
<keyword evidence="6" id="KW-0862">Zinc</keyword>
<evidence type="ECO:0000256" key="6">
    <source>
        <dbReference type="ARBA" id="ARBA00022833"/>
    </source>
</evidence>
<name>A0A7L4CFR4_9AVES</name>
<evidence type="ECO:0000256" key="9">
    <source>
        <dbReference type="PROSITE-ProRule" id="PRU00175"/>
    </source>
</evidence>
<dbReference type="Proteomes" id="UP000551823">
    <property type="component" value="Unassembled WGS sequence"/>
</dbReference>
<feature type="non-terminal residue" evidence="12">
    <location>
        <position position="320"/>
    </location>
</feature>
<gene>
    <name evidence="12" type="primary">Topors_1</name>
    <name evidence="12" type="ORF">NYCLEU_R09582</name>
</gene>
<evidence type="ECO:0000256" key="10">
    <source>
        <dbReference type="SAM" id="MobiDB-lite"/>
    </source>
</evidence>
<comment type="caution">
    <text evidence="12">The sequence shown here is derived from an EMBL/GenBank/DDBJ whole genome shotgun (WGS) entry which is preliminary data.</text>
</comment>
<evidence type="ECO:0000259" key="11">
    <source>
        <dbReference type="PROSITE" id="PS50089"/>
    </source>
</evidence>
<feature type="domain" description="RING-type" evidence="11">
    <location>
        <begin position="9"/>
        <end position="48"/>
    </location>
</feature>
<feature type="region of interest" description="Disordered" evidence="10">
    <location>
        <begin position="91"/>
        <end position="110"/>
    </location>
</feature>
<evidence type="ECO:0000256" key="5">
    <source>
        <dbReference type="ARBA" id="ARBA00022771"/>
    </source>
</evidence>
<dbReference type="InterPro" id="IPR017907">
    <property type="entry name" value="Znf_RING_CS"/>
</dbReference>
<feature type="compositionally biased region" description="Low complexity" evidence="10">
    <location>
        <begin position="288"/>
        <end position="297"/>
    </location>
</feature>
<dbReference type="GO" id="GO:0061630">
    <property type="term" value="F:ubiquitin protein ligase activity"/>
    <property type="evidence" value="ECO:0007669"/>
    <property type="project" value="UniProtKB-EC"/>
</dbReference>
<comment type="catalytic activity">
    <reaction evidence="1">
        <text>S-ubiquitinyl-[E2 ubiquitin-conjugating enzyme]-L-cysteine + [acceptor protein]-L-lysine = [E2 ubiquitin-conjugating enzyme]-L-cysteine + N(6)-ubiquitinyl-[acceptor protein]-L-lysine.</text>
        <dbReference type="EC" id="2.3.2.27"/>
    </reaction>
</comment>
<dbReference type="GO" id="GO:0008270">
    <property type="term" value="F:zinc ion binding"/>
    <property type="evidence" value="ECO:0007669"/>
    <property type="project" value="UniProtKB-KW"/>
</dbReference>
<proteinExistence type="predicted"/>
<dbReference type="GO" id="GO:0006513">
    <property type="term" value="P:protein monoubiquitination"/>
    <property type="evidence" value="ECO:0007669"/>
    <property type="project" value="TreeGrafter"/>
</dbReference>
<protein>
    <recommendedName>
        <fullName evidence="2">RING-type E3 ubiquitin transferase</fullName>
        <ecNumber evidence="2">2.3.2.27</ecNumber>
    </recommendedName>
</protein>
<dbReference type="EMBL" id="VZZU01002435">
    <property type="protein sequence ID" value="NXW48598.1"/>
    <property type="molecule type" value="Genomic_DNA"/>
</dbReference>
<dbReference type="GO" id="GO:0000209">
    <property type="term" value="P:protein polyubiquitination"/>
    <property type="evidence" value="ECO:0007669"/>
    <property type="project" value="TreeGrafter"/>
</dbReference>
<dbReference type="Pfam" id="PF00097">
    <property type="entry name" value="zf-C3HC4"/>
    <property type="match status" value="1"/>
</dbReference>
<keyword evidence="8" id="KW-0804">Transcription</keyword>
<dbReference type="PANTHER" id="PTHR46077:SF1">
    <property type="entry name" value="TOP1 BINDING ARGININE_SERINE RICH PROTEIN, E3 UBIQUITIN LIGASE"/>
    <property type="match status" value="1"/>
</dbReference>
<dbReference type="PROSITE" id="PS00518">
    <property type="entry name" value="ZF_RING_1"/>
    <property type="match status" value="1"/>
</dbReference>
<dbReference type="InterPro" id="IPR001841">
    <property type="entry name" value="Znf_RING"/>
</dbReference>
<dbReference type="GO" id="GO:0016874">
    <property type="term" value="F:ligase activity"/>
    <property type="evidence" value="ECO:0007669"/>
    <property type="project" value="UniProtKB-KW"/>
</dbReference>
<dbReference type="EC" id="2.3.2.27" evidence="2"/>
<dbReference type="PANTHER" id="PTHR46077">
    <property type="entry name" value="E3 UBIQUITIN-PROTEIN LIGASE TOPORS"/>
    <property type="match status" value="1"/>
</dbReference>
<feature type="non-terminal residue" evidence="12">
    <location>
        <position position="1"/>
    </location>
</feature>
<evidence type="ECO:0000256" key="8">
    <source>
        <dbReference type="ARBA" id="ARBA00023163"/>
    </source>
</evidence>
<evidence type="ECO:0000256" key="3">
    <source>
        <dbReference type="ARBA" id="ARBA00022679"/>
    </source>
</evidence>
<dbReference type="Gene3D" id="3.30.40.10">
    <property type="entry name" value="Zinc/RING finger domain, C3HC4 (zinc finger)"/>
    <property type="match status" value="1"/>
</dbReference>
<evidence type="ECO:0000256" key="7">
    <source>
        <dbReference type="ARBA" id="ARBA00023015"/>
    </source>
</evidence>
<feature type="compositionally biased region" description="Low complexity" evidence="10">
    <location>
        <begin position="264"/>
        <end position="276"/>
    </location>
</feature>
<evidence type="ECO:0000313" key="12">
    <source>
        <dbReference type="EMBL" id="NXW48598.1"/>
    </source>
</evidence>
<dbReference type="SUPFAM" id="SSF57850">
    <property type="entry name" value="RING/U-box"/>
    <property type="match status" value="1"/>
</dbReference>
<evidence type="ECO:0000313" key="13">
    <source>
        <dbReference type="Proteomes" id="UP000551823"/>
    </source>
</evidence>
<dbReference type="InterPro" id="IPR018957">
    <property type="entry name" value="Znf_C3HC4_RING-type"/>
</dbReference>
<dbReference type="InterPro" id="IPR013083">
    <property type="entry name" value="Znf_RING/FYVE/PHD"/>
</dbReference>
<accession>A0A7L4CFR4</accession>
<reference evidence="12 13" key="1">
    <citation type="submission" date="2019-09" db="EMBL/GenBank/DDBJ databases">
        <title>Bird 10,000 Genomes (B10K) Project - Family phase.</title>
        <authorList>
            <person name="Zhang G."/>
        </authorList>
    </citation>
    <scope>NUCLEOTIDE SEQUENCE [LARGE SCALE GENOMIC DNA]</scope>
    <source>
        <strain evidence="12">B10K-DU-005-01</strain>
    </source>
</reference>
<keyword evidence="3" id="KW-0808">Transferase</keyword>
<organism evidence="12 13">
    <name type="scientific">Nyctiprogne leucopyga</name>
    <dbReference type="NCBI Taxonomy" id="382315"/>
    <lineage>
        <taxon>Eukaryota</taxon>
        <taxon>Metazoa</taxon>
        <taxon>Chordata</taxon>
        <taxon>Craniata</taxon>
        <taxon>Vertebrata</taxon>
        <taxon>Euteleostomi</taxon>
        <taxon>Archelosauria</taxon>
        <taxon>Archosauria</taxon>
        <taxon>Dinosauria</taxon>
        <taxon>Saurischia</taxon>
        <taxon>Theropoda</taxon>
        <taxon>Coelurosauria</taxon>
        <taxon>Aves</taxon>
        <taxon>Neognathae</taxon>
        <taxon>Neoaves</taxon>
        <taxon>Strisores</taxon>
        <taxon>Caprimulgiformes</taxon>
        <taxon>Caprimulgidae</taxon>
        <taxon>Chordeilinae</taxon>
        <taxon>Nyctiprogne</taxon>
    </lineage>
</organism>
<feature type="compositionally biased region" description="Basic and acidic residues" evidence="10">
    <location>
        <begin position="219"/>
        <end position="231"/>
    </location>
</feature>
<keyword evidence="4" id="KW-0479">Metal-binding</keyword>
<evidence type="ECO:0000256" key="1">
    <source>
        <dbReference type="ARBA" id="ARBA00000900"/>
    </source>
</evidence>
<evidence type="ECO:0000256" key="2">
    <source>
        <dbReference type="ARBA" id="ARBA00012483"/>
    </source>
</evidence>
<feature type="region of interest" description="Disordered" evidence="10">
    <location>
        <begin position="219"/>
        <end position="320"/>
    </location>
</feature>
<dbReference type="SMART" id="SM00184">
    <property type="entry name" value="RING"/>
    <property type="match status" value="1"/>
</dbReference>
<keyword evidence="13" id="KW-1185">Reference proteome</keyword>